<reference evidence="3 4" key="1">
    <citation type="journal article" date="2015" name="Stand. Genomic Sci.">
        <title>Genomic Encyclopedia of Bacterial and Archaeal Type Strains, Phase III: the genomes of soil and plant-associated and newly described type strains.</title>
        <authorList>
            <person name="Whitman W.B."/>
            <person name="Woyke T."/>
            <person name="Klenk H.P."/>
            <person name="Zhou Y."/>
            <person name="Lilburn T.G."/>
            <person name="Beck B.J."/>
            <person name="De Vos P."/>
            <person name="Vandamme P."/>
            <person name="Eisen J.A."/>
            <person name="Garrity G."/>
            <person name="Hugenholtz P."/>
            <person name="Kyrpides N.C."/>
        </authorList>
    </citation>
    <scope>NUCLEOTIDE SEQUENCE [LARGE SCALE GENOMIC DNA]</scope>
    <source>
        <strain evidence="3 4">CGMCC 1.5364</strain>
    </source>
</reference>
<gene>
    <name evidence="3" type="ORF">IQ24_03303</name>
</gene>
<feature type="domain" description="SGNH hydrolase-type esterase" evidence="2">
    <location>
        <begin position="25"/>
        <end position="191"/>
    </location>
</feature>
<feature type="chain" id="PRO_5021923160" evidence="1">
    <location>
        <begin position="19"/>
        <end position="216"/>
    </location>
</feature>
<keyword evidence="4" id="KW-1185">Reference proteome</keyword>
<accession>A0A562NG84</accession>
<name>A0A562NG84_9RHOB</name>
<dbReference type="GO" id="GO:0004622">
    <property type="term" value="F:phosphatidylcholine lysophospholipase activity"/>
    <property type="evidence" value="ECO:0007669"/>
    <property type="project" value="TreeGrafter"/>
</dbReference>
<evidence type="ECO:0000259" key="2">
    <source>
        <dbReference type="Pfam" id="PF13472"/>
    </source>
</evidence>
<dbReference type="OrthoDB" id="9786188at2"/>
<dbReference type="PANTHER" id="PTHR30383:SF24">
    <property type="entry name" value="THIOESTERASE 1_PROTEASE 1_LYSOPHOSPHOLIPASE L1"/>
    <property type="match status" value="1"/>
</dbReference>
<comment type="caution">
    <text evidence="3">The sequence shown here is derived from an EMBL/GenBank/DDBJ whole genome shotgun (WGS) entry which is preliminary data.</text>
</comment>
<keyword evidence="1" id="KW-0732">Signal</keyword>
<dbReference type="SUPFAM" id="SSF52266">
    <property type="entry name" value="SGNH hydrolase"/>
    <property type="match status" value="1"/>
</dbReference>
<dbReference type="RefSeq" id="WP_145399379.1">
    <property type="nucleotide sequence ID" value="NZ_VLKU01000011.1"/>
</dbReference>
<feature type="signal peptide" evidence="1">
    <location>
        <begin position="1"/>
        <end position="18"/>
    </location>
</feature>
<organism evidence="3 4">
    <name type="scientific">Paracoccus sulfuroxidans</name>
    <dbReference type="NCBI Taxonomy" id="384678"/>
    <lineage>
        <taxon>Bacteria</taxon>
        <taxon>Pseudomonadati</taxon>
        <taxon>Pseudomonadota</taxon>
        <taxon>Alphaproteobacteria</taxon>
        <taxon>Rhodobacterales</taxon>
        <taxon>Paracoccaceae</taxon>
        <taxon>Paracoccus</taxon>
    </lineage>
</organism>
<dbReference type="PANTHER" id="PTHR30383">
    <property type="entry name" value="THIOESTERASE 1/PROTEASE 1/LYSOPHOSPHOLIPASE L1"/>
    <property type="match status" value="1"/>
</dbReference>
<dbReference type="InterPro" id="IPR051532">
    <property type="entry name" value="Ester_Hydrolysis_Enzymes"/>
</dbReference>
<sequence>MFLRLITLLALLALPAGAAPLRILAFGDSITEGYGLPADQGLVPQLQDWLKARGHDDIQIVNAGASGDTSYGGRVRIAISLRRHAPVDAVLVELGGNDLLMGWSAEQTRTNLDAVLEQAGAGGRPLLLAGIANPEHDTALKAEWAAIWPKLARKHDALLVPNIYAAVAEDSRAMRRVFLQDDGIHPSARGVAMIVELIGPKVEELAIRARAKAPAE</sequence>
<protein>
    <submittedName>
        <fullName evidence="3">Acyl-CoA thioesterase-1</fullName>
    </submittedName>
</protein>
<evidence type="ECO:0000313" key="3">
    <source>
        <dbReference type="EMBL" id="TWI31078.1"/>
    </source>
</evidence>
<evidence type="ECO:0000313" key="4">
    <source>
        <dbReference type="Proteomes" id="UP000316225"/>
    </source>
</evidence>
<dbReference type="Pfam" id="PF13472">
    <property type="entry name" value="Lipase_GDSL_2"/>
    <property type="match status" value="1"/>
</dbReference>
<proteinExistence type="predicted"/>
<dbReference type="CDD" id="cd01822">
    <property type="entry name" value="Lysophospholipase_L1_like"/>
    <property type="match status" value="1"/>
</dbReference>
<dbReference type="EMBL" id="VLKU01000011">
    <property type="protein sequence ID" value="TWI31078.1"/>
    <property type="molecule type" value="Genomic_DNA"/>
</dbReference>
<dbReference type="InterPro" id="IPR013830">
    <property type="entry name" value="SGNH_hydro"/>
</dbReference>
<dbReference type="AlphaFoldDB" id="A0A562NG84"/>
<dbReference type="InterPro" id="IPR036514">
    <property type="entry name" value="SGNH_hydro_sf"/>
</dbReference>
<evidence type="ECO:0000256" key="1">
    <source>
        <dbReference type="SAM" id="SignalP"/>
    </source>
</evidence>
<dbReference type="Proteomes" id="UP000316225">
    <property type="component" value="Unassembled WGS sequence"/>
</dbReference>
<dbReference type="Gene3D" id="3.40.50.1110">
    <property type="entry name" value="SGNH hydrolase"/>
    <property type="match status" value="1"/>
</dbReference>